<evidence type="ECO:0000256" key="2">
    <source>
        <dbReference type="ARBA" id="ARBA00022475"/>
    </source>
</evidence>
<dbReference type="PANTHER" id="PTHR30213">
    <property type="entry name" value="INNER MEMBRANE PROTEIN YHJD"/>
    <property type="match status" value="1"/>
</dbReference>
<feature type="transmembrane region" description="Helical" evidence="6">
    <location>
        <begin position="198"/>
        <end position="220"/>
    </location>
</feature>
<dbReference type="EMBL" id="AAOE01000013">
    <property type="protein sequence ID" value="EAR09048.1"/>
    <property type="molecule type" value="Genomic_DNA"/>
</dbReference>
<feature type="transmembrane region" description="Helical" evidence="6">
    <location>
        <begin position="91"/>
        <end position="108"/>
    </location>
</feature>
<keyword evidence="5 6" id="KW-0472">Membrane</keyword>
<protein>
    <submittedName>
        <fullName evidence="7">Probable Ribonuclease BN</fullName>
    </submittedName>
</protein>
<accession>A4BFF3</accession>
<feature type="transmembrane region" description="Helical" evidence="6">
    <location>
        <begin position="226"/>
        <end position="254"/>
    </location>
</feature>
<dbReference type="Pfam" id="PF03631">
    <property type="entry name" value="Virul_fac_BrkB"/>
    <property type="match status" value="1"/>
</dbReference>
<dbReference type="HOGENOM" id="CLU_1061172_0_0_6"/>
<keyword evidence="2" id="KW-1003">Cell membrane</keyword>
<gene>
    <name evidence="7" type="ORF">MED297_16938</name>
</gene>
<comment type="subcellular location">
    <subcellularLocation>
        <location evidence="1">Cell membrane</location>
        <topology evidence="1">Multi-pass membrane protein</topology>
    </subcellularLocation>
</comment>
<name>A4BFF3_9GAMM</name>
<keyword evidence="4 6" id="KW-1133">Transmembrane helix</keyword>
<feature type="transmembrane region" description="Helical" evidence="6">
    <location>
        <begin position="28"/>
        <end position="48"/>
    </location>
</feature>
<dbReference type="Proteomes" id="UP000005953">
    <property type="component" value="Unassembled WGS sequence"/>
</dbReference>
<feature type="transmembrane region" description="Helical" evidence="6">
    <location>
        <begin position="163"/>
        <end position="186"/>
    </location>
</feature>
<evidence type="ECO:0000256" key="1">
    <source>
        <dbReference type="ARBA" id="ARBA00004651"/>
    </source>
</evidence>
<sequence>MYGIVEKVRNFLRSDLVAGAHIGQHASVLTLTTLFALVPLVSGVLWFLSQVPSVQSQLIEQFDVLLSYLIPEQALSWRSRADEWVQDVSSLQGYSAILLFGSLIFLVNKVDKTLHWVFQIEQGRGRRRWLHYLWVMPALMMTLIVAMTLVLLLQIMLGTGLLALLPGVNLTSVPVMWLLLMAVYRLSSRGMITWRDNAAVSLGVTVLFLFLKFGFAWLYITLPNWSIVFGVFSAVPLFLLWTQMAWSIFLYGAVMLRWLTHR</sequence>
<evidence type="ECO:0000313" key="7">
    <source>
        <dbReference type="EMBL" id="EAR09048.1"/>
    </source>
</evidence>
<dbReference type="STRING" id="314283.MED297_16938"/>
<evidence type="ECO:0000256" key="5">
    <source>
        <dbReference type="ARBA" id="ARBA00023136"/>
    </source>
</evidence>
<dbReference type="InterPro" id="IPR017039">
    <property type="entry name" value="Virul_fac_BrkB"/>
</dbReference>
<dbReference type="GO" id="GO:0005886">
    <property type="term" value="C:plasma membrane"/>
    <property type="evidence" value="ECO:0007669"/>
    <property type="project" value="UniProtKB-SubCell"/>
</dbReference>
<comment type="caution">
    <text evidence="7">The sequence shown here is derived from an EMBL/GenBank/DDBJ whole genome shotgun (WGS) entry which is preliminary data.</text>
</comment>
<evidence type="ECO:0000256" key="4">
    <source>
        <dbReference type="ARBA" id="ARBA00022989"/>
    </source>
</evidence>
<proteinExistence type="predicted"/>
<keyword evidence="8" id="KW-1185">Reference proteome</keyword>
<reference evidence="7 8" key="1">
    <citation type="submission" date="2006-02" db="EMBL/GenBank/DDBJ databases">
        <authorList>
            <person name="Pinhassi J."/>
            <person name="Pedros-Alio C."/>
            <person name="Ferriera S."/>
            <person name="Johnson J."/>
            <person name="Kravitz S."/>
            <person name="Halpern A."/>
            <person name="Remington K."/>
            <person name="Beeson K."/>
            <person name="Tran B."/>
            <person name="Rogers Y.-H."/>
            <person name="Friedman R."/>
            <person name="Venter J.C."/>
        </authorList>
    </citation>
    <scope>NUCLEOTIDE SEQUENCE [LARGE SCALE GENOMIC DNA]</scope>
    <source>
        <strain evidence="7 8">MED297</strain>
    </source>
</reference>
<evidence type="ECO:0000256" key="3">
    <source>
        <dbReference type="ARBA" id="ARBA00022692"/>
    </source>
</evidence>
<organism evidence="7 8">
    <name type="scientific">Reinekea blandensis MED297</name>
    <dbReference type="NCBI Taxonomy" id="314283"/>
    <lineage>
        <taxon>Bacteria</taxon>
        <taxon>Pseudomonadati</taxon>
        <taxon>Pseudomonadota</taxon>
        <taxon>Gammaproteobacteria</taxon>
        <taxon>Oceanospirillales</taxon>
        <taxon>Saccharospirillaceae</taxon>
        <taxon>Reinekea</taxon>
    </lineage>
</organism>
<dbReference type="PIRSF" id="PIRSF035875">
    <property type="entry name" value="RNase_BN"/>
    <property type="match status" value="1"/>
</dbReference>
<dbReference type="PANTHER" id="PTHR30213:SF0">
    <property type="entry name" value="UPF0761 MEMBRANE PROTEIN YIHY"/>
    <property type="match status" value="1"/>
</dbReference>
<keyword evidence="3 6" id="KW-0812">Transmembrane</keyword>
<evidence type="ECO:0000256" key="6">
    <source>
        <dbReference type="SAM" id="Phobius"/>
    </source>
</evidence>
<feature type="transmembrane region" description="Helical" evidence="6">
    <location>
        <begin position="129"/>
        <end position="157"/>
    </location>
</feature>
<evidence type="ECO:0000313" key="8">
    <source>
        <dbReference type="Proteomes" id="UP000005953"/>
    </source>
</evidence>
<dbReference type="AlphaFoldDB" id="A4BFF3"/>